<gene>
    <name evidence="1" type="primary">AIM32</name>
    <name evidence="1" type="ORF">CU098_011131</name>
</gene>
<dbReference type="Pfam" id="PF06999">
    <property type="entry name" value="Suc_Fer-like"/>
    <property type="match status" value="1"/>
</dbReference>
<comment type="caution">
    <text evidence="1">The sequence shown here is derived from an EMBL/GenBank/DDBJ whole genome shotgun (WGS) entry which is preliminary data.</text>
</comment>
<protein>
    <submittedName>
        <fullName evidence="1">Altered inheritance of mitochondria protein 32</fullName>
    </submittedName>
</protein>
<name>A0A367KJ75_RHIST</name>
<dbReference type="PANTHER" id="PTHR31902">
    <property type="entry name" value="ACTIN PATCHES DISTAL PROTEIN 1"/>
    <property type="match status" value="1"/>
</dbReference>
<dbReference type="PANTHER" id="PTHR31902:SF14">
    <property type="entry name" value="ACTIN PATCHES DISTAL PROTEIN 1"/>
    <property type="match status" value="1"/>
</dbReference>
<dbReference type="SUPFAM" id="SSF52833">
    <property type="entry name" value="Thioredoxin-like"/>
    <property type="match status" value="1"/>
</dbReference>
<dbReference type="EMBL" id="PJQM01001488">
    <property type="protein sequence ID" value="RCI02208.1"/>
    <property type="molecule type" value="Genomic_DNA"/>
</dbReference>
<dbReference type="OrthoDB" id="10253744at2759"/>
<reference evidence="1 2" key="1">
    <citation type="journal article" date="2018" name="G3 (Bethesda)">
        <title>Phylogenetic and Phylogenomic Definition of Rhizopus Species.</title>
        <authorList>
            <person name="Gryganskyi A.P."/>
            <person name="Golan J."/>
            <person name="Dolatabadi S."/>
            <person name="Mondo S."/>
            <person name="Robb S."/>
            <person name="Idnurm A."/>
            <person name="Muszewska A."/>
            <person name="Steczkiewicz K."/>
            <person name="Masonjones S."/>
            <person name="Liao H.L."/>
            <person name="Gajdeczka M.T."/>
            <person name="Anike F."/>
            <person name="Vuek A."/>
            <person name="Anishchenko I.M."/>
            <person name="Voigt K."/>
            <person name="de Hoog G.S."/>
            <person name="Smith M.E."/>
            <person name="Heitman J."/>
            <person name="Vilgalys R."/>
            <person name="Stajich J.E."/>
        </authorList>
    </citation>
    <scope>NUCLEOTIDE SEQUENCE [LARGE SCALE GENOMIC DNA]</scope>
    <source>
        <strain evidence="1 2">LSU 92-RS-03</strain>
    </source>
</reference>
<keyword evidence="2" id="KW-1185">Reference proteome</keyword>
<dbReference type="Proteomes" id="UP000253551">
    <property type="component" value="Unassembled WGS sequence"/>
</dbReference>
<evidence type="ECO:0000313" key="2">
    <source>
        <dbReference type="Proteomes" id="UP000253551"/>
    </source>
</evidence>
<dbReference type="Gene3D" id="3.40.30.10">
    <property type="entry name" value="Glutaredoxin"/>
    <property type="match status" value="1"/>
</dbReference>
<accession>A0A367KJ75</accession>
<dbReference type="CDD" id="cd03062">
    <property type="entry name" value="TRX_Fd_Sucrase"/>
    <property type="match status" value="1"/>
</dbReference>
<evidence type="ECO:0000313" key="1">
    <source>
        <dbReference type="EMBL" id="RCI02208.1"/>
    </source>
</evidence>
<organism evidence="1 2">
    <name type="scientific">Rhizopus stolonifer</name>
    <name type="common">Rhizopus nigricans</name>
    <dbReference type="NCBI Taxonomy" id="4846"/>
    <lineage>
        <taxon>Eukaryota</taxon>
        <taxon>Fungi</taxon>
        <taxon>Fungi incertae sedis</taxon>
        <taxon>Mucoromycota</taxon>
        <taxon>Mucoromycotina</taxon>
        <taxon>Mucoromycetes</taxon>
        <taxon>Mucorales</taxon>
        <taxon>Mucorineae</taxon>
        <taxon>Rhizopodaceae</taxon>
        <taxon>Rhizopus</taxon>
    </lineage>
</organism>
<dbReference type="InterPro" id="IPR036249">
    <property type="entry name" value="Thioredoxin-like_sf"/>
</dbReference>
<dbReference type="InterPro" id="IPR009737">
    <property type="entry name" value="Aim32/Apd1-like"/>
</dbReference>
<sequence length="289" mass="32430">MEWISQYLNSLYSPCKAEPTILPPVKIQQLSPIISTDCKGCEKPCTHPTVPEHLKIDQSQPLQNTVPPYAMHLILMTGSTQWPAQIEQEGLAYALVEGLRKQKESRHTKYCAYNGDESSDRVVVTCCSLPSRHSTQRRAMDVLLMPDNIIFSNITPRRVEGLLDYIFARPCTQTFSVYPCPWASLFLVCGHGSKDKRCGTVGPMLQLALQQAVKEGTQVALVSHLGGHAFAGNLVVYTHYGQRAIWYGRVTPCYCQEIVDNSLQDKVIEELVRGVFQVQSKPTPNHLDW</sequence>
<proteinExistence type="predicted"/>
<dbReference type="AlphaFoldDB" id="A0A367KJ75"/>